<dbReference type="Proteomes" id="UP000189703">
    <property type="component" value="Unplaced"/>
</dbReference>
<evidence type="ECO:0000256" key="1">
    <source>
        <dbReference type="SAM" id="SignalP"/>
    </source>
</evidence>
<evidence type="ECO:0000313" key="3">
    <source>
        <dbReference type="RefSeq" id="XP_010250556.2"/>
    </source>
</evidence>
<accession>A0A1U7ZCT4</accession>
<feature type="chain" id="PRO_5010530570" evidence="1">
    <location>
        <begin position="30"/>
        <end position="174"/>
    </location>
</feature>
<evidence type="ECO:0000313" key="2">
    <source>
        <dbReference type="Proteomes" id="UP000189703"/>
    </source>
</evidence>
<dbReference type="AlphaFoldDB" id="A0A1U7ZCT4"/>
<dbReference type="RefSeq" id="XP_010250556.2">
    <property type="nucleotide sequence ID" value="XM_010252254.2"/>
</dbReference>
<dbReference type="KEGG" id="nnu:104592774"/>
<keyword evidence="1" id="KW-0732">Signal</keyword>
<protein>
    <submittedName>
        <fullName evidence="3">Uncharacterized protein LOC104592774</fullName>
    </submittedName>
</protein>
<organism evidence="2 3">
    <name type="scientific">Nelumbo nucifera</name>
    <name type="common">Sacred lotus</name>
    <dbReference type="NCBI Taxonomy" id="4432"/>
    <lineage>
        <taxon>Eukaryota</taxon>
        <taxon>Viridiplantae</taxon>
        <taxon>Streptophyta</taxon>
        <taxon>Embryophyta</taxon>
        <taxon>Tracheophyta</taxon>
        <taxon>Spermatophyta</taxon>
        <taxon>Magnoliopsida</taxon>
        <taxon>Proteales</taxon>
        <taxon>Nelumbonaceae</taxon>
        <taxon>Nelumbo</taxon>
    </lineage>
</organism>
<dbReference type="InParanoid" id="A0A1U7ZCT4"/>
<keyword evidence="2" id="KW-1185">Reference proteome</keyword>
<feature type="signal peptide" evidence="1">
    <location>
        <begin position="1"/>
        <end position="29"/>
    </location>
</feature>
<proteinExistence type="predicted"/>
<sequence length="174" mass="18104">MLSVRLSVFSLFSLSISQFSLLSLTVVRPAPTTNMTAPSGNASCRLAGNYVDHLILIDWVVPQVPMATGIKFSAILLFSMAISFMNLGALFSENVPALSTISASPAVLPGLAPNISTFFPSPSTQSPPDVAQAPAPAPSSGEFVGVKSLSSSPNFASELAVFGMSISCFFSLVL</sequence>
<reference evidence="3" key="1">
    <citation type="submission" date="2025-08" db="UniProtKB">
        <authorList>
            <consortium name="RefSeq"/>
        </authorList>
    </citation>
    <scope>IDENTIFICATION</scope>
</reference>
<dbReference type="GeneID" id="104592774"/>
<name>A0A1U7ZCT4_NELNU</name>
<gene>
    <name evidence="3" type="primary">LOC104592774</name>
</gene>